<protein>
    <submittedName>
        <fullName evidence="3">Uncharacterized protein</fullName>
    </submittedName>
</protein>
<accession>A0A5S9N575</accession>
<dbReference type="OrthoDB" id="9893055at2"/>
<dbReference type="Proteomes" id="UP000441399">
    <property type="component" value="Unassembled WGS sequence"/>
</dbReference>
<evidence type="ECO:0000256" key="2">
    <source>
        <dbReference type="SAM" id="SignalP"/>
    </source>
</evidence>
<feature type="signal peptide" evidence="2">
    <location>
        <begin position="1"/>
        <end position="22"/>
    </location>
</feature>
<dbReference type="EMBL" id="CACSIO010000001">
    <property type="protein sequence ID" value="CAA0084910.1"/>
    <property type="molecule type" value="Genomic_DNA"/>
</dbReference>
<feature type="region of interest" description="Disordered" evidence="1">
    <location>
        <begin position="46"/>
        <end position="71"/>
    </location>
</feature>
<feature type="region of interest" description="Disordered" evidence="1">
    <location>
        <begin position="77"/>
        <end position="96"/>
    </location>
</feature>
<reference evidence="3 4" key="1">
    <citation type="submission" date="2019-11" db="EMBL/GenBank/DDBJ databases">
        <authorList>
            <person name="Holert J."/>
        </authorList>
    </citation>
    <scope>NUCLEOTIDE SEQUENCE [LARGE SCALE GENOMIC DNA]</scope>
    <source>
        <strain evidence="3">SB11_3</strain>
    </source>
</reference>
<evidence type="ECO:0000256" key="1">
    <source>
        <dbReference type="SAM" id="MobiDB-lite"/>
    </source>
</evidence>
<keyword evidence="2" id="KW-0732">Signal</keyword>
<name>A0A5S9N575_9GAMM</name>
<dbReference type="AlphaFoldDB" id="A0A5S9N575"/>
<feature type="chain" id="PRO_5024827226" evidence="2">
    <location>
        <begin position="23"/>
        <end position="148"/>
    </location>
</feature>
<evidence type="ECO:0000313" key="3">
    <source>
        <dbReference type="EMBL" id="CAA0084910.1"/>
    </source>
</evidence>
<feature type="compositionally biased region" description="Basic and acidic residues" evidence="1">
    <location>
        <begin position="48"/>
        <end position="64"/>
    </location>
</feature>
<organism evidence="3 4">
    <name type="scientific">BD1-7 clade bacterium</name>
    <dbReference type="NCBI Taxonomy" id="2029982"/>
    <lineage>
        <taxon>Bacteria</taxon>
        <taxon>Pseudomonadati</taxon>
        <taxon>Pseudomonadota</taxon>
        <taxon>Gammaproteobacteria</taxon>
        <taxon>Cellvibrionales</taxon>
        <taxon>Spongiibacteraceae</taxon>
        <taxon>BD1-7 clade</taxon>
    </lineage>
</organism>
<sequence>MKLFTIIFMIFSLLSTALTANAHVSVESHHGHGGLHLHVETSATLNDTDGHHMHSDVDHGDHHNNHQHPLSIDDTTHAEAQATADSSHLAYDTHSSDDHDAEHVHINLLALSYVFDSSILKLSDCLQPSPHRQLVSLHHAPPVPPPTV</sequence>
<evidence type="ECO:0000313" key="4">
    <source>
        <dbReference type="Proteomes" id="UP000441399"/>
    </source>
</evidence>
<keyword evidence="4" id="KW-1185">Reference proteome</keyword>
<gene>
    <name evidence="3" type="ORF">OPDIPICF_00747</name>
</gene>
<proteinExistence type="predicted"/>